<sequence>MQELLWKPLMWKRYLASGKEALLRSIEAAKNAYHYALNNHESIQNKINDLITGNTLFPQNIHIKTNANKVHTI</sequence>
<dbReference type="EMBL" id="MKQP01000015">
    <property type="protein sequence ID" value="OMD32957.1"/>
    <property type="molecule type" value="Genomic_DNA"/>
</dbReference>
<protein>
    <submittedName>
        <fullName evidence="1">Uncharacterized protein</fullName>
    </submittedName>
</protein>
<evidence type="ECO:0000313" key="1">
    <source>
        <dbReference type="EMBL" id="OMD32957.1"/>
    </source>
</evidence>
<dbReference type="AlphaFoldDB" id="A0A1R0XD38"/>
<gene>
    <name evidence="1" type="ORF">BJP51_13410</name>
</gene>
<name>A0A1R0XD38_9BACL</name>
<organism evidence="1 2">
    <name type="scientific">Paenibacillus odorifer</name>
    <dbReference type="NCBI Taxonomy" id="189426"/>
    <lineage>
        <taxon>Bacteria</taxon>
        <taxon>Bacillati</taxon>
        <taxon>Bacillota</taxon>
        <taxon>Bacilli</taxon>
        <taxon>Bacillales</taxon>
        <taxon>Paenibacillaceae</taxon>
        <taxon>Paenibacillus</taxon>
    </lineage>
</organism>
<proteinExistence type="predicted"/>
<comment type="caution">
    <text evidence="1">The sequence shown here is derived from an EMBL/GenBank/DDBJ whole genome shotgun (WGS) entry which is preliminary data.</text>
</comment>
<evidence type="ECO:0000313" key="2">
    <source>
        <dbReference type="Proteomes" id="UP000187465"/>
    </source>
</evidence>
<reference evidence="1 2" key="1">
    <citation type="submission" date="2016-10" db="EMBL/GenBank/DDBJ databases">
        <title>Paenibacillus species isolates.</title>
        <authorList>
            <person name="Beno S.M."/>
        </authorList>
    </citation>
    <scope>NUCLEOTIDE SEQUENCE [LARGE SCALE GENOMIC DNA]</scope>
    <source>
        <strain evidence="1 2">FSL H7-0604</strain>
    </source>
</reference>
<accession>A0A1R0XD38</accession>
<dbReference type="Proteomes" id="UP000187465">
    <property type="component" value="Unassembled WGS sequence"/>
</dbReference>